<keyword evidence="1" id="KW-0812">Transmembrane</keyword>
<keyword evidence="1" id="KW-0472">Membrane</keyword>
<proteinExistence type="predicted"/>
<evidence type="ECO:0000256" key="1">
    <source>
        <dbReference type="SAM" id="Phobius"/>
    </source>
</evidence>
<organism evidence="2 3">
    <name type="scientific">Porphyromonas macacae</name>
    <dbReference type="NCBI Taxonomy" id="28115"/>
    <lineage>
        <taxon>Bacteria</taxon>
        <taxon>Pseudomonadati</taxon>
        <taxon>Bacteroidota</taxon>
        <taxon>Bacteroidia</taxon>
        <taxon>Bacteroidales</taxon>
        <taxon>Porphyromonadaceae</taxon>
        <taxon>Porphyromonas</taxon>
    </lineage>
</organism>
<gene>
    <name evidence="2" type="ORF">NCTC13100_00224</name>
</gene>
<feature type="transmembrane region" description="Helical" evidence="1">
    <location>
        <begin position="19"/>
        <end position="38"/>
    </location>
</feature>
<dbReference type="EMBL" id="UGTI01000001">
    <property type="protein sequence ID" value="SUB77109.1"/>
    <property type="molecule type" value="Genomic_DNA"/>
</dbReference>
<protein>
    <submittedName>
        <fullName evidence="2">Uncharacterized protein</fullName>
    </submittedName>
</protein>
<name>A0A379DFI7_9PORP</name>
<evidence type="ECO:0000313" key="2">
    <source>
        <dbReference type="EMBL" id="SUB77109.1"/>
    </source>
</evidence>
<reference evidence="2 3" key="1">
    <citation type="submission" date="2018-06" db="EMBL/GenBank/DDBJ databases">
        <authorList>
            <consortium name="Pathogen Informatics"/>
            <person name="Doyle S."/>
        </authorList>
    </citation>
    <scope>NUCLEOTIDE SEQUENCE [LARGE SCALE GENOMIC DNA]</scope>
    <source>
        <strain evidence="2 3">NCTC13100</strain>
    </source>
</reference>
<sequence>MSICFVFVTEWTKVLVRDLFSLITKVMNSILCSFIYYIQRNDWFLSKQRMKLFDIRNTRNKICKMAIPNVLPGKSVFISKERSENYYLCSYAFNLFYIIPKI</sequence>
<dbReference type="Proteomes" id="UP000254263">
    <property type="component" value="Unassembled WGS sequence"/>
</dbReference>
<keyword evidence="1" id="KW-1133">Transmembrane helix</keyword>
<evidence type="ECO:0000313" key="3">
    <source>
        <dbReference type="Proteomes" id="UP000254263"/>
    </source>
</evidence>
<accession>A0A379DFI7</accession>
<dbReference type="AlphaFoldDB" id="A0A379DFI7"/>